<sequence length="101" mass="11525">MFNSYNVKTGGVTTNTNINAVSGTLVKNHPNSFFKRFQLGSPYGKNVLSEEPHIFEMGKYREEEKINVVVLQVMLAGGDDEIIAEIVREKDYYLYSEELEE</sequence>
<name>A0A921G174_SPOPS</name>
<dbReference type="Proteomes" id="UP000698173">
    <property type="component" value="Unassembled WGS sequence"/>
</dbReference>
<protein>
    <submittedName>
        <fullName evidence="1">Uncharacterized protein</fullName>
    </submittedName>
</protein>
<organism evidence="1 2">
    <name type="scientific">Sporosarcina psychrophila</name>
    <name type="common">Bacillus psychrophilus</name>
    <dbReference type="NCBI Taxonomy" id="1476"/>
    <lineage>
        <taxon>Bacteria</taxon>
        <taxon>Bacillati</taxon>
        <taxon>Bacillota</taxon>
        <taxon>Bacilli</taxon>
        <taxon>Bacillales</taxon>
        <taxon>Caryophanaceae</taxon>
        <taxon>Sporosarcina</taxon>
    </lineage>
</organism>
<proteinExistence type="predicted"/>
<reference evidence="1" key="2">
    <citation type="submission" date="2021-09" db="EMBL/GenBank/DDBJ databases">
        <authorList>
            <person name="Gilroy R."/>
        </authorList>
    </citation>
    <scope>NUCLEOTIDE SEQUENCE</scope>
    <source>
        <strain evidence="1">CHK171-7178</strain>
    </source>
</reference>
<accession>A0A921G174</accession>
<reference evidence="1" key="1">
    <citation type="journal article" date="2021" name="PeerJ">
        <title>Extensive microbial diversity within the chicken gut microbiome revealed by metagenomics and culture.</title>
        <authorList>
            <person name="Gilroy R."/>
            <person name="Ravi A."/>
            <person name="Getino M."/>
            <person name="Pursley I."/>
            <person name="Horton D.L."/>
            <person name="Alikhan N.F."/>
            <person name="Baker D."/>
            <person name="Gharbi K."/>
            <person name="Hall N."/>
            <person name="Watson M."/>
            <person name="Adriaenssens E.M."/>
            <person name="Foster-Nyarko E."/>
            <person name="Jarju S."/>
            <person name="Secka A."/>
            <person name="Antonio M."/>
            <person name="Oren A."/>
            <person name="Chaudhuri R.R."/>
            <person name="La Ragione R."/>
            <person name="Hildebrand F."/>
            <person name="Pallen M.J."/>
        </authorList>
    </citation>
    <scope>NUCLEOTIDE SEQUENCE</scope>
    <source>
        <strain evidence="1">CHK171-7178</strain>
    </source>
</reference>
<gene>
    <name evidence="1" type="ORF">K8V56_16100</name>
</gene>
<evidence type="ECO:0000313" key="1">
    <source>
        <dbReference type="EMBL" id="HJF33285.1"/>
    </source>
</evidence>
<dbReference type="EMBL" id="DYWT01000251">
    <property type="protein sequence ID" value="HJF33285.1"/>
    <property type="molecule type" value="Genomic_DNA"/>
</dbReference>
<dbReference type="AlphaFoldDB" id="A0A921G174"/>
<evidence type="ECO:0000313" key="2">
    <source>
        <dbReference type="Proteomes" id="UP000698173"/>
    </source>
</evidence>
<comment type="caution">
    <text evidence="1">The sequence shown here is derived from an EMBL/GenBank/DDBJ whole genome shotgun (WGS) entry which is preliminary data.</text>
</comment>